<evidence type="ECO:0000256" key="4">
    <source>
        <dbReference type="ARBA" id="ARBA00022692"/>
    </source>
</evidence>
<evidence type="ECO:0000313" key="10">
    <source>
        <dbReference type="Proteomes" id="UP000003692"/>
    </source>
</evidence>
<feature type="transmembrane region" description="Helical" evidence="7">
    <location>
        <begin position="108"/>
        <end position="132"/>
    </location>
</feature>
<feature type="transmembrane region" description="Helical" evidence="7">
    <location>
        <begin position="83"/>
        <end position="102"/>
    </location>
</feature>
<dbReference type="GO" id="GO:0022857">
    <property type="term" value="F:transmembrane transporter activity"/>
    <property type="evidence" value="ECO:0007669"/>
    <property type="project" value="InterPro"/>
</dbReference>
<feature type="transmembrane region" description="Helical" evidence="7">
    <location>
        <begin position="200"/>
        <end position="221"/>
    </location>
</feature>
<comment type="caution">
    <text evidence="9">The sequence shown here is derived from an EMBL/GenBank/DDBJ whole genome shotgun (WGS) entry which is preliminary data.</text>
</comment>
<dbReference type="InterPro" id="IPR004638">
    <property type="entry name" value="EmrB-like"/>
</dbReference>
<protein>
    <submittedName>
        <fullName evidence="9">Drug resistance MFS transporter, drug:H+ antiporter-2 family</fullName>
    </submittedName>
</protein>
<feature type="transmembrane region" description="Helical" evidence="7">
    <location>
        <begin position="169"/>
        <end position="188"/>
    </location>
</feature>
<dbReference type="Gene3D" id="1.20.1720.10">
    <property type="entry name" value="Multidrug resistance protein D"/>
    <property type="match status" value="1"/>
</dbReference>
<evidence type="ECO:0000256" key="6">
    <source>
        <dbReference type="ARBA" id="ARBA00023136"/>
    </source>
</evidence>
<feature type="transmembrane region" description="Helical" evidence="7">
    <location>
        <begin position="358"/>
        <end position="380"/>
    </location>
</feature>
<dbReference type="PRINTS" id="PR01036">
    <property type="entry name" value="TCRTETB"/>
</dbReference>
<dbReference type="InterPro" id="IPR020846">
    <property type="entry name" value="MFS_dom"/>
</dbReference>
<feature type="transmembrane region" description="Helical" evidence="7">
    <location>
        <begin position="457"/>
        <end position="478"/>
    </location>
</feature>
<proteinExistence type="predicted"/>
<dbReference type="CDD" id="cd17502">
    <property type="entry name" value="MFS_Azr1_MDR_like"/>
    <property type="match status" value="1"/>
</dbReference>
<dbReference type="Gene3D" id="1.20.1250.20">
    <property type="entry name" value="MFS general substrate transporter like domains"/>
    <property type="match status" value="1"/>
</dbReference>
<feature type="transmembrane region" description="Helical" evidence="7">
    <location>
        <begin position="392"/>
        <end position="417"/>
    </location>
</feature>
<keyword evidence="5 7" id="KW-1133">Transmembrane helix</keyword>
<reference evidence="9 10" key="1">
    <citation type="submission" date="2010-02" db="EMBL/GenBank/DDBJ databases">
        <authorList>
            <person name="Weinstock G."/>
            <person name="Sodergren E."/>
            <person name="Clifton S."/>
            <person name="Fulton L."/>
            <person name="Fulton B."/>
            <person name="Courtney L."/>
            <person name="Fronick C."/>
            <person name="Harrison M."/>
            <person name="Strong C."/>
            <person name="Farmer C."/>
            <person name="Delahaunty K."/>
            <person name="Markovic C."/>
            <person name="Hall O."/>
            <person name="Minx P."/>
            <person name="Tomlinson C."/>
            <person name="Mitreva M."/>
            <person name="Nelson J."/>
            <person name="Hou S."/>
            <person name="Wollam A."/>
            <person name="Pepin K.H."/>
            <person name="Johnson M."/>
            <person name="Bhonagiri V."/>
            <person name="Zhang X."/>
            <person name="Suruliraj S."/>
            <person name="Warren W."/>
            <person name="Chinwalla A."/>
            <person name="Mardis E.R."/>
            <person name="Wilson R.K."/>
        </authorList>
    </citation>
    <scope>NUCLEOTIDE SEQUENCE [LARGE SCALE GENOMIC DNA]</scope>
    <source>
        <strain evidence="9 10">ATCC 23685</strain>
    </source>
</reference>
<evidence type="ECO:0000259" key="8">
    <source>
        <dbReference type="PROSITE" id="PS50850"/>
    </source>
</evidence>
<evidence type="ECO:0000256" key="5">
    <source>
        <dbReference type="ARBA" id="ARBA00022989"/>
    </source>
</evidence>
<feature type="transmembrane region" description="Helical" evidence="7">
    <location>
        <begin position="266"/>
        <end position="288"/>
    </location>
</feature>
<dbReference type="PANTHER" id="PTHR23501">
    <property type="entry name" value="MAJOR FACILITATOR SUPERFAMILY"/>
    <property type="match status" value="1"/>
</dbReference>
<dbReference type="Pfam" id="PF07690">
    <property type="entry name" value="MFS_1"/>
    <property type="match status" value="1"/>
</dbReference>
<sequence>MGLMSTDTQAIHPKRVLVLVACMLATFMAAIEVTIVSTAMPTIIADLGGFSLLGWVFAAYLLTQAISIPIYGRLADLHGRKRMFYIGATLFLLGSVLCGFAQNMLWLILFRALQGAGAGAITPIAVTIIADVYSPLERPRIQGYLSSVWGISAIVGPLLGAFIVQHFHWSLVFWINLPIGCSAMYLLWRYFPEQLHPRRHVLDLAGTAWLAIGVSALLLALLQAELLGRWLIVLLAIAVISGLLLWRQEQRAAEPLFPAALWRDRIMVAGNIGGLIVGASMMGVAAFLPTYVQGVMGHSALEAGMTLALMSIGWPIASTLSGHLMLRTSYRTTALIGSMLLIIGSLCLLWQTPQGSLWWGRISAFIIGAAMGMTNTTFLVSVQNSAPQAMRGIATACTVFTRMLGSALGTAILGATLNLNLAWRLPEVSDPVQQLMAHRLQHNDDVSQLLMPVASSLHAVFIAAALIAWLALLAAWLIPAGAGLRERIEVVDEKK</sequence>
<evidence type="ECO:0000256" key="3">
    <source>
        <dbReference type="ARBA" id="ARBA00022475"/>
    </source>
</evidence>
<dbReference type="InterPro" id="IPR011701">
    <property type="entry name" value="MFS"/>
</dbReference>
<organism evidence="9 10">
    <name type="scientific">Edwardsiella tarda ATCC 23685</name>
    <dbReference type="NCBI Taxonomy" id="500638"/>
    <lineage>
        <taxon>Bacteria</taxon>
        <taxon>Pseudomonadati</taxon>
        <taxon>Pseudomonadota</taxon>
        <taxon>Gammaproteobacteria</taxon>
        <taxon>Enterobacterales</taxon>
        <taxon>Hafniaceae</taxon>
        <taxon>Edwardsiella</taxon>
    </lineage>
</organism>
<keyword evidence="4 7" id="KW-0812">Transmembrane</keyword>
<evidence type="ECO:0000256" key="1">
    <source>
        <dbReference type="ARBA" id="ARBA00004651"/>
    </source>
</evidence>
<feature type="transmembrane region" description="Helical" evidence="7">
    <location>
        <begin position="227"/>
        <end position="246"/>
    </location>
</feature>
<dbReference type="NCBIfam" id="TIGR00711">
    <property type="entry name" value="efflux_EmrB"/>
    <property type="match status" value="1"/>
</dbReference>
<evidence type="ECO:0000256" key="7">
    <source>
        <dbReference type="SAM" id="Phobius"/>
    </source>
</evidence>
<dbReference type="PROSITE" id="PS50850">
    <property type="entry name" value="MFS"/>
    <property type="match status" value="1"/>
</dbReference>
<gene>
    <name evidence="9" type="ORF">EDWATA_02037</name>
</gene>
<feature type="transmembrane region" description="Helical" evidence="7">
    <location>
        <begin position="52"/>
        <end position="71"/>
    </location>
</feature>
<feature type="transmembrane region" description="Helical" evidence="7">
    <location>
        <begin position="144"/>
        <end position="163"/>
    </location>
</feature>
<dbReference type="HOGENOM" id="CLU_000960_2_5_6"/>
<keyword evidence="2" id="KW-0813">Transport</keyword>
<dbReference type="SUPFAM" id="SSF103473">
    <property type="entry name" value="MFS general substrate transporter"/>
    <property type="match status" value="1"/>
</dbReference>
<keyword evidence="6 7" id="KW-0472">Membrane</keyword>
<dbReference type="AlphaFoldDB" id="D4F5K9"/>
<accession>D4F5K9</accession>
<dbReference type="Proteomes" id="UP000003692">
    <property type="component" value="Unassembled WGS sequence"/>
</dbReference>
<feature type="transmembrane region" description="Helical" evidence="7">
    <location>
        <begin position="332"/>
        <end position="352"/>
    </location>
</feature>
<feature type="domain" description="Major facilitator superfamily (MFS) profile" evidence="8">
    <location>
        <begin position="18"/>
        <end position="483"/>
    </location>
</feature>
<dbReference type="PANTHER" id="PTHR23501:SF191">
    <property type="entry name" value="VACUOLAR BASIC AMINO ACID TRANSPORTER 4"/>
    <property type="match status" value="1"/>
</dbReference>
<evidence type="ECO:0000313" key="9">
    <source>
        <dbReference type="EMBL" id="EFE22951.1"/>
    </source>
</evidence>
<feature type="transmembrane region" description="Helical" evidence="7">
    <location>
        <begin position="16"/>
        <end position="40"/>
    </location>
</feature>
<feature type="transmembrane region" description="Helical" evidence="7">
    <location>
        <begin position="300"/>
        <end position="320"/>
    </location>
</feature>
<name>D4F5K9_EDWTA</name>
<dbReference type="InterPro" id="IPR036259">
    <property type="entry name" value="MFS_trans_sf"/>
</dbReference>
<dbReference type="FunFam" id="1.20.1720.10:FF:000004">
    <property type="entry name" value="EmrB/QacA family drug resistance transporter"/>
    <property type="match status" value="1"/>
</dbReference>
<dbReference type="GO" id="GO:0005886">
    <property type="term" value="C:plasma membrane"/>
    <property type="evidence" value="ECO:0007669"/>
    <property type="project" value="UniProtKB-SubCell"/>
</dbReference>
<dbReference type="EMBL" id="ADGK01000152">
    <property type="protein sequence ID" value="EFE22951.1"/>
    <property type="molecule type" value="Genomic_DNA"/>
</dbReference>
<evidence type="ECO:0000256" key="2">
    <source>
        <dbReference type="ARBA" id="ARBA00022448"/>
    </source>
</evidence>
<comment type="subcellular location">
    <subcellularLocation>
        <location evidence="1">Cell membrane</location>
        <topology evidence="1">Multi-pass membrane protein</topology>
    </subcellularLocation>
</comment>
<keyword evidence="3" id="KW-1003">Cell membrane</keyword>